<dbReference type="CDD" id="cd12912">
    <property type="entry name" value="PDC2_MCP_like"/>
    <property type="match status" value="1"/>
</dbReference>
<dbReference type="RefSeq" id="WP_204518427.1">
    <property type="nucleotide sequence ID" value="NZ_BAABIN010000016.1"/>
</dbReference>
<sequence>MFAKKGVTLRTAIVGLVLLCVIMLFGISVIVVYHANKKRLVEENLNINRVYAEKLADTTSQLFQGMQQTLGLMAPEISLVLADPKPLAEKLEIILKANQNFNSILAVSAEGKLLASAPDQGIADIQLNSSGVNDALREKRFLISNPYQGITGRLILLVSEPLWDKQGKYAGFLAGTIYLEQDNVLERNLGTHFYKDGSYVYVVDSQGSILYHPDRNRIGEKVNANQVVQFLMQGSEGSLQLTNTLGEEMLASFSYIPLSRWGIISQTPLQIALQPNQEMVRMMIKYACPFFLLILLLSVFWAHQIAVPLQRLAEYTEKSLDEEDECPFPEFRPWYYEAKQLAKTSRLTVEHLLERKNESLTDPLTGLYNRRAADKLIREWTEQGKPFALALIDADRFKRINDQLGHQAGDEALRFLANFLKENVREGDLCCRYGGEEFLLLLAGLEGKDAWEIVDDIRSKLSRTSSPIGQPLTISGGITLFPAHGDTPEALIHLADKSLYQAKEAGRNRTLLYC</sequence>
<dbReference type="GO" id="GO:0005886">
    <property type="term" value="C:plasma membrane"/>
    <property type="evidence" value="ECO:0007669"/>
    <property type="project" value="UniProtKB-SubCell"/>
</dbReference>
<evidence type="ECO:0000256" key="3">
    <source>
        <dbReference type="ARBA" id="ARBA00022692"/>
    </source>
</evidence>
<dbReference type="PANTHER" id="PTHR45138:SF24">
    <property type="entry name" value="DIGUANYLATE CYCLASE DGCC-RELATED"/>
    <property type="match status" value="1"/>
</dbReference>
<dbReference type="GO" id="GO:0052621">
    <property type="term" value="F:diguanylate cyclase activity"/>
    <property type="evidence" value="ECO:0007669"/>
    <property type="project" value="TreeGrafter"/>
</dbReference>
<dbReference type="SUPFAM" id="SSF103190">
    <property type="entry name" value="Sensory domain-like"/>
    <property type="match status" value="1"/>
</dbReference>
<evidence type="ECO:0000313" key="8">
    <source>
        <dbReference type="EMBL" id="MBM7590671.1"/>
    </source>
</evidence>
<organism evidence="8 9">
    <name type="scientific">Brevibacillus fulvus</name>
    <dbReference type="NCBI Taxonomy" id="1125967"/>
    <lineage>
        <taxon>Bacteria</taxon>
        <taxon>Bacillati</taxon>
        <taxon>Bacillota</taxon>
        <taxon>Bacilli</taxon>
        <taxon>Bacillales</taxon>
        <taxon>Paenibacillaceae</taxon>
        <taxon>Brevibacillus</taxon>
    </lineage>
</organism>
<keyword evidence="3 6" id="KW-0812">Transmembrane</keyword>
<dbReference type="NCBIfam" id="TIGR00254">
    <property type="entry name" value="GGDEF"/>
    <property type="match status" value="1"/>
</dbReference>
<dbReference type="SUPFAM" id="SSF55073">
    <property type="entry name" value="Nucleotide cyclase"/>
    <property type="match status" value="1"/>
</dbReference>
<dbReference type="Gene3D" id="3.30.450.20">
    <property type="entry name" value="PAS domain"/>
    <property type="match status" value="2"/>
</dbReference>
<feature type="domain" description="GGDEF" evidence="7">
    <location>
        <begin position="385"/>
        <end position="514"/>
    </location>
</feature>
<evidence type="ECO:0000256" key="2">
    <source>
        <dbReference type="ARBA" id="ARBA00022475"/>
    </source>
</evidence>
<dbReference type="CDD" id="cd18773">
    <property type="entry name" value="PDC1_HK_sensor"/>
    <property type="match status" value="1"/>
</dbReference>
<keyword evidence="9" id="KW-1185">Reference proteome</keyword>
<reference evidence="8" key="1">
    <citation type="submission" date="2021-01" db="EMBL/GenBank/DDBJ databases">
        <title>Genomic Encyclopedia of Type Strains, Phase IV (KMG-IV): sequencing the most valuable type-strain genomes for metagenomic binning, comparative biology and taxonomic classification.</title>
        <authorList>
            <person name="Goeker M."/>
        </authorList>
    </citation>
    <scope>NUCLEOTIDE SEQUENCE</scope>
    <source>
        <strain evidence="8">DSM 25523</strain>
    </source>
</reference>
<dbReference type="CDD" id="cd01949">
    <property type="entry name" value="GGDEF"/>
    <property type="match status" value="1"/>
</dbReference>
<dbReference type="Pfam" id="PF00990">
    <property type="entry name" value="GGDEF"/>
    <property type="match status" value="1"/>
</dbReference>
<dbReference type="FunFam" id="3.30.70.270:FF:000001">
    <property type="entry name" value="Diguanylate cyclase domain protein"/>
    <property type="match status" value="1"/>
</dbReference>
<dbReference type="AlphaFoldDB" id="A0A939BVH3"/>
<dbReference type="Pfam" id="PF02743">
    <property type="entry name" value="dCache_1"/>
    <property type="match status" value="1"/>
</dbReference>
<dbReference type="Proteomes" id="UP000717624">
    <property type="component" value="Unassembled WGS sequence"/>
</dbReference>
<dbReference type="InterPro" id="IPR033479">
    <property type="entry name" value="dCache_1"/>
</dbReference>
<accession>A0A939BVH3</accession>
<protein>
    <submittedName>
        <fullName evidence="8">Diguanylate cyclase (GGDEF)-like protein</fullName>
    </submittedName>
</protein>
<evidence type="ECO:0000256" key="6">
    <source>
        <dbReference type="SAM" id="Phobius"/>
    </source>
</evidence>
<evidence type="ECO:0000256" key="5">
    <source>
        <dbReference type="ARBA" id="ARBA00023136"/>
    </source>
</evidence>
<gene>
    <name evidence="8" type="ORF">JOD01_002281</name>
</gene>
<evidence type="ECO:0000256" key="1">
    <source>
        <dbReference type="ARBA" id="ARBA00004651"/>
    </source>
</evidence>
<name>A0A939BVH3_9BACL</name>
<dbReference type="GO" id="GO:0043709">
    <property type="term" value="P:cell adhesion involved in single-species biofilm formation"/>
    <property type="evidence" value="ECO:0007669"/>
    <property type="project" value="TreeGrafter"/>
</dbReference>
<dbReference type="PANTHER" id="PTHR45138">
    <property type="entry name" value="REGULATORY COMPONENTS OF SENSORY TRANSDUCTION SYSTEM"/>
    <property type="match status" value="1"/>
</dbReference>
<evidence type="ECO:0000256" key="4">
    <source>
        <dbReference type="ARBA" id="ARBA00022989"/>
    </source>
</evidence>
<dbReference type="InterPro" id="IPR043128">
    <property type="entry name" value="Rev_trsase/Diguanyl_cyclase"/>
</dbReference>
<dbReference type="GO" id="GO:1902201">
    <property type="term" value="P:negative regulation of bacterial-type flagellum-dependent cell motility"/>
    <property type="evidence" value="ECO:0007669"/>
    <property type="project" value="TreeGrafter"/>
</dbReference>
<keyword evidence="2" id="KW-1003">Cell membrane</keyword>
<evidence type="ECO:0000259" key="7">
    <source>
        <dbReference type="PROSITE" id="PS50887"/>
    </source>
</evidence>
<comment type="subcellular location">
    <subcellularLocation>
        <location evidence="1">Cell membrane</location>
        <topology evidence="1">Multi-pass membrane protein</topology>
    </subcellularLocation>
</comment>
<dbReference type="EMBL" id="JAFBEB010000007">
    <property type="protein sequence ID" value="MBM7590671.1"/>
    <property type="molecule type" value="Genomic_DNA"/>
</dbReference>
<feature type="transmembrane region" description="Helical" evidence="6">
    <location>
        <begin position="283"/>
        <end position="302"/>
    </location>
</feature>
<dbReference type="SMART" id="SM00267">
    <property type="entry name" value="GGDEF"/>
    <property type="match status" value="1"/>
</dbReference>
<dbReference type="InterPro" id="IPR050469">
    <property type="entry name" value="Diguanylate_Cyclase"/>
</dbReference>
<proteinExistence type="predicted"/>
<comment type="caution">
    <text evidence="8">The sequence shown here is derived from an EMBL/GenBank/DDBJ whole genome shotgun (WGS) entry which is preliminary data.</text>
</comment>
<dbReference type="InterPro" id="IPR029787">
    <property type="entry name" value="Nucleotide_cyclase"/>
</dbReference>
<feature type="transmembrane region" description="Helical" evidence="6">
    <location>
        <begin position="12"/>
        <end position="33"/>
    </location>
</feature>
<keyword evidence="5 6" id="KW-0472">Membrane</keyword>
<dbReference type="PROSITE" id="PS50887">
    <property type="entry name" value="GGDEF"/>
    <property type="match status" value="1"/>
</dbReference>
<evidence type="ECO:0000313" key="9">
    <source>
        <dbReference type="Proteomes" id="UP000717624"/>
    </source>
</evidence>
<dbReference type="InterPro" id="IPR000160">
    <property type="entry name" value="GGDEF_dom"/>
</dbReference>
<dbReference type="Gene3D" id="3.30.70.270">
    <property type="match status" value="1"/>
</dbReference>
<keyword evidence="4 6" id="KW-1133">Transmembrane helix</keyword>
<dbReference type="InterPro" id="IPR029151">
    <property type="entry name" value="Sensor-like_sf"/>
</dbReference>